<dbReference type="CDD" id="cd22160">
    <property type="entry name" value="F-box_AtFBL13-like"/>
    <property type="match status" value="1"/>
</dbReference>
<dbReference type="InterPro" id="IPR053197">
    <property type="entry name" value="F-box_SCFL_complex_component"/>
</dbReference>
<comment type="caution">
    <text evidence="2">The sequence shown here is derived from an EMBL/GenBank/DDBJ whole genome shotgun (WGS) entry which is preliminary data.</text>
</comment>
<reference evidence="2 3" key="1">
    <citation type="journal article" date="2018" name="Mol. Plant">
        <title>The genome of Artemisia annua provides insight into the evolution of Asteraceae family and artemisinin biosynthesis.</title>
        <authorList>
            <person name="Shen Q."/>
            <person name="Zhang L."/>
            <person name="Liao Z."/>
            <person name="Wang S."/>
            <person name="Yan T."/>
            <person name="Shi P."/>
            <person name="Liu M."/>
            <person name="Fu X."/>
            <person name="Pan Q."/>
            <person name="Wang Y."/>
            <person name="Lv Z."/>
            <person name="Lu X."/>
            <person name="Zhang F."/>
            <person name="Jiang W."/>
            <person name="Ma Y."/>
            <person name="Chen M."/>
            <person name="Hao X."/>
            <person name="Li L."/>
            <person name="Tang Y."/>
            <person name="Lv G."/>
            <person name="Zhou Y."/>
            <person name="Sun X."/>
            <person name="Brodelius P.E."/>
            <person name="Rose J.K.C."/>
            <person name="Tang K."/>
        </authorList>
    </citation>
    <scope>NUCLEOTIDE SEQUENCE [LARGE SCALE GENOMIC DNA]</scope>
    <source>
        <strain evidence="3">cv. Huhao1</strain>
        <tissue evidence="2">Leaf</tissue>
    </source>
</reference>
<dbReference type="Pfam" id="PF00646">
    <property type="entry name" value="F-box"/>
    <property type="match status" value="1"/>
</dbReference>
<dbReference type="PANTHER" id="PTHR34223">
    <property type="entry name" value="OS11G0201299 PROTEIN"/>
    <property type="match status" value="1"/>
</dbReference>
<accession>A0A2U1NCI9</accession>
<dbReference type="SMART" id="SM00256">
    <property type="entry name" value="FBOX"/>
    <property type="match status" value="1"/>
</dbReference>
<protein>
    <submittedName>
        <fullName evidence="2">F-box domain, Leucine-rich repeat domain, L domain-like protein</fullName>
    </submittedName>
</protein>
<evidence type="ECO:0000313" key="2">
    <source>
        <dbReference type="EMBL" id="PWA71197.1"/>
    </source>
</evidence>
<sequence>MNSGDGQALRMNVEGDRLSILPDDLIYKIFSFIDIVDAIRTSVLSSRWRYMWISMPYLNFSNVDSPLYRKDFSDFVTYVLPRRNNHIEVYSVKLSFREMYSDVTLKQFLGYAFSHSVQQLTLSCVLHNIIGFPLYLFCSRTLKYLRLIGITGNVIEFPILLASTWELPALSTLHLDSVSFFNDNSTDKGIGLISKCVNLQSLTLNHFAMMGSNDFTISHPRLSNLTFENGHWAICNVNIVTPQLENLRMIDCWGKKQIYAPNLASLIFKDNKPLEFTTDDLCSLKITKLQPCFNDSTRPNILSLTWNSLRYMLQPLNKHRFEDEITLLKDICCTCLLFLSLPMKPISLQSSPFVNLKSVKIYPGYIPSDEEAEIEFCMSAEVKNYLLAGSPSATFTVVSRKEVRALTNATSAENLMVQLREMLKLKKANIETSKANTDQGKASTEANMVEQRKTQTLVKLQQNFEGTVTQIKSCLKDLSVQIDQGKTNTSDIISKLRDIEVLLRKDLPTSKRKKLIACYSSLRAEADTVVKKIIDCMMIQQNRLNECFHELATTSLLPN</sequence>
<dbReference type="Gene3D" id="3.80.10.10">
    <property type="entry name" value="Ribonuclease Inhibitor"/>
    <property type="match status" value="1"/>
</dbReference>
<feature type="domain" description="F-box" evidence="1">
    <location>
        <begin position="15"/>
        <end position="63"/>
    </location>
</feature>
<name>A0A2U1NCI9_ARTAN</name>
<dbReference type="PANTHER" id="PTHR34223:SF101">
    <property type="entry name" value="F-BOX DOMAIN-CONTAINING PROTEIN"/>
    <property type="match status" value="1"/>
</dbReference>
<dbReference type="InterPro" id="IPR036047">
    <property type="entry name" value="F-box-like_dom_sf"/>
</dbReference>
<dbReference type="AlphaFoldDB" id="A0A2U1NCI9"/>
<dbReference type="OrthoDB" id="1848700at2759"/>
<organism evidence="2 3">
    <name type="scientific">Artemisia annua</name>
    <name type="common">Sweet wormwood</name>
    <dbReference type="NCBI Taxonomy" id="35608"/>
    <lineage>
        <taxon>Eukaryota</taxon>
        <taxon>Viridiplantae</taxon>
        <taxon>Streptophyta</taxon>
        <taxon>Embryophyta</taxon>
        <taxon>Tracheophyta</taxon>
        <taxon>Spermatophyta</taxon>
        <taxon>Magnoliopsida</taxon>
        <taxon>eudicotyledons</taxon>
        <taxon>Gunneridae</taxon>
        <taxon>Pentapetalae</taxon>
        <taxon>asterids</taxon>
        <taxon>campanulids</taxon>
        <taxon>Asterales</taxon>
        <taxon>Asteraceae</taxon>
        <taxon>Asteroideae</taxon>
        <taxon>Anthemideae</taxon>
        <taxon>Artemisiinae</taxon>
        <taxon>Artemisia</taxon>
    </lineage>
</organism>
<evidence type="ECO:0000313" key="3">
    <source>
        <dbReference type="Proteomes" id="UP000245207"/>
    </source>
</evidence>
<dbReference type="EMBL" id="PKPP01003120">
    <property type="protein sequence ID" value="PWA71197.1"/>
    <property type="molecule type" value="Genomic_DNA"/>
</dbReference>
<dbReference type="SUPFAM" id="SSF52047">
    <property type="entry name" value="RNI-like"/>
    <property type="match status" value="1"/>
</dbReference>
<dbReference type="InterPro" id="IPR053781">
    <property type="entry name" value="F-box_AtFBL13-like"/>
</dbReference>
<dbReference type="SUPFAM" id="SSF81383">
    <property type="entry name" value="F-box domain"/>
    <property type="match status" value="1"/>
</dbReference>
<gene>
    <name evidence="2" type="ORF">CTI12_AA159630</name>
</gene>
<dbReference type="PROSITE" id="PS50181">
    <property type="entry name" value="FBOX"/>
    <property type="match status" value="1"/>
</dbReference>
<dbReference type="Proteomes" id="UP000245207">
    <property type="component" value="Unassembled WGS sequence"/>
</dbReference>
<keyword evidence="3" id="KW-1185">Reference proteome</keyword>
<dbReference type="InterPro" id="IPR001810">
    <property type="entry name" value="F-box_dom"/>
</dbReference>
<evidence type="ECO:0000259" key="1">
    <source>
        <dbReference type="PROSITE" id="PS50181"/>
    </source>
</evidence>
<proteinExistence type="predicted"/>
<dbReference type="InterPro" id="IPR032675">
    <property type="entry name" value="LRR_dom_sf"/>
</dbReference>